<dbReference type="SUPFAM" id="SSF53335">
    <property type="entry name" value="S-adenosyl-L-methionine-dependent methyltransferases"/>
    <property type="match status" value="1"/>
</dbReference>
<dbReference type="InterPro" id="IPR051419">
    <property type="entry name" value="Lys/N-term_MeTrsfase_sf"/>
</dbReference>
<gene>
    <name evidence="5" type="ORF">C7999DRAFT_34619</name>
</gene>
<accession>A0AAN7HCS8</accession>
<dbReference type="GO" id="GO:0008757">
    <property type="term" value="F:S-adenosylmethionine-dependent methyltransferase activity"/>
    <property type="evidence" value="ECO:0007669"/>
    <property type="project" value="InterPro"/>
</dbReference>
<protein>
    <submittedName>
        <fullName evidence="5">Endothelin-converting enzyme 2</fullName>
    </submittedName>
</protein>
<evidence type="ECO:0000313" key="6">
    <source>
        <dbReference type="Proteomes" id="UP001303647"/>
    </source>
</evidence>
<dbReference type="InterPro" id="IPR013216">
    <property type="entry name" value="Methyltransf_11"/>
</dbReference>
<name>A0AAN7HCS8_9PEZI</name>
<comment type="caution">
    <text evidence="5">The sequence shown here is derived from an EMBL/GenBank/DDBJ whole genome shotgun (WGS) entry which is preliminary data.</text>
</comment>
<evidence type="ECO:0000313" key="5">
    <source>
        <dbReference type="EMBL" id="KAK4245041.1"/>
    </source>
</evidence>
<sequence>MTGSNDKALSHSSYWDERYLQANGGPGPTHEWFRSFSDLEPFFESNLFTAPGLTPLDNPLVLHLGSGDSIIPAEFAARGYKRQLCVDFSSAVVNLMKERHAEIKGIEWRLMDVRDMKGVADGSVDVAFDKGTLDAMIHGSPWSPPQEVRDNTSAYLREVHRVLKDSGRFLYVTFRQPHFMKPLLNPEGLWDVNMHVLSDVGSFDYYSYVIRKAGFEKPVENSPAVTAG</sequence>
<dbReference type="Pfam" id="PF08241">
    <property type="entry name" value="Methyltransf_11"/>
    <property type="match status" value="1"/>
</dbReference>
<dbReference type="Proteomes" id="UP001303647">
    <property type="component" value="Unassembled WGS sequence"/>
</dbReference>
<dbReference type="AlphaFoldDB" id="A0AAN7HCS8"/>
<keyword evidence="3" id="KW-0808">Transferase</keyword>
<evidence type="ECO:0000256" key="1">
    <source>
        <dbReference type="ARBA" id="ARBA00008361"/>
    </source>
</evidence>
<feature type="domain" description="Methyltransferase type 11" evidence="4">
    <location>
        <begin position="62"/>
        <end position="170"/>
    </location>
</feature>
<keyword evidence="2" id="KW-0489">Methyltransferase</keyword>
<proteinExistence type="inferred from homology"/>
<dbReference type="PANTHER" id="PTHR12176:SF80">
    <property type="entry name" value="EEF1A LYSINE METHYLTRANSFERASE 4"/>
    <property type="match status" value="1"/>
</dbReference>
<organism evidence="5 6">
    <name type="scientific">Corynascus novoguineensis</name>
    <dbReference type="NCBI Taxonomy" id="1126955"/>
    <lineage>
        <taxon>Eukaryota</taxon>
        <taxon>Fungi</taxon>
        <taxon>Dikarya</taxon>
        <taxon>Ascomycota</taxon>
        <taxon>Pezizomycotina</taxon>
        <taxon>Sordariomycetes</taxon>
        <taxon>Sordariomycetidae</taxon>
        <taxon>Sordariales</taxon>
        <taxon>Chaetomiaceae</taxon>
        <taxon>Corynascus</taxon>
    </lineage>
</organism>
<reference evidence="5" key="2">
    <citation type="submission" date="2023-05" db="EMBL/GenBank/DDBJ databases">
        <authorList>
            <consortium name="Lawrence Berkeley National Laboratory"/>
            <person name="Steindorff A."/>
            <person name="Hensen N."/>
            <person name="Bonometti L."/>
            <person name="Westerberg I."/>
            <person name="Brannstrom I.O."/>
            <person name="Guillou S."/>
            <person name="Cros-Aarteil S."/>
            <person name="Calhoun S."/>
            <person name="Haridas S."/>
            <person name="Kuo A."/>
            <person name="Mondo S."/>
            <person name="Pangilinan J."/>
            <person name="Riley R."/>
            <person name="Labutti K."/>
            <person name="Andreopoulos B."/>
            <person name="Lipzen A."/>
            <person name="Chen C."/>
            <person name="Yanf M."/>
            <person name="Daum C."/>
            <person name="Ng V."/>
            <person name="Clum A."/>
            <person name="Ohm R."/>
            <person name="Martin F."/>
            <person name="Silar P."/>
            <person name="Natvig D."/>
            <person name="Lalanne C."/>
            <person name="Gautier V."/>
            <person name="Ament-Velasquez S.L."/>
            <person name="Kruys A."/>
            <person name="Hutchinson M.I."/>
            <person name="Powell A.J."/>
            <person name="Barry K."/>
            <person name="Miller A.N."/>
            <person name="Grigoriev I.V."/>
            <person name="Debuchy R."/>
            <person name="Gladieux P."/>
            <person name="Thoren M.H."/>
            <person name="Johannesson H."/>
        </authorList>
    </citation>
    <scope>NUCLEOTIDE SEQUENCE</scope>
    <source>
        <strain evidence="5">CBS 359.72</strain>
    </source>
</reference>
<evidence type="ECO:0000256" key="3">
    <source>
        <dbReference type="ARBA" id="ARBA00022679"/>
    </source>
</evidence>
<dbReference type="CDD" id="cd02440">
    <property type="entry name" value="AdoMet_MTases"/>
    <property type="match status" value="1"/>
</dbReference>
<evidence type="ECO:0000256" key="2">
    <source>
        <dbReference type="ARBA" id="ARBA00022603"/>
    </source>
</evidence>
<evidence type="ECO:0000259" key="4">
    <source>
        <dbReference type="Pfam" id="PF08241"/>
    </source>
</evidence>
<keyword evidence="6" id="KW-1185">Reference proteome</keyword>
<comment type="similarity">
    <text evidence="1">Belongs to the methyltransferase superfamily.</text>
</comment>
<dbReference type="EMBL" id="MU857714">
    <property type="protein sequence ID" value="KAK4245041.1"/>
    <property type="molecule type" value="Genomic_DNA"/>
</dbReference>
<reference evidence="5" key="1">
    <citation type="journal article" date="2023" name="Mol. Phylogenet. Evol.">
        <title>Genome-scale phylogeny and comparative genomics of the fungal order Sordariales.</title>
        <authorList>
            <person name="Hensen N."/>
            <person name="Bonometti L."/>
            <person name="Westerberg I."/>
            <person name="Brannstrom I.O."/>
            <person name="Guillou S."/>
            <person name="Cros-Aarteil S."/>
            <person name="Calhoun S."/>
            <person name="Haridas S."/>
            <person name="Kuo A."/>
            <person name="Mondo S."/>
            <person name="Pangilinan J."/>
            <person name="Riley R."/>
            <person name="LaButti K."/>
            <person name="Andreopoulos B."/>
            <person name="Lipzen A."/>
            <person name="Chen C."/>
            <person name="Yan M."/>
            <person name="Daum C."/>
            <person name="Ng V."/>
            <person name="Clum A."/>
            <person name="Steindorff A."/>
            <person name="Ohm R.A."/>
            <person name="Martin F."/>
            <person name="Silar P."/>
            <person name="Natvig D.O."/>
            <person name="Lalanne C."/>
            <person name="Gautier V."/>
            <person name="Ament-Velasquez S.L."/>
            <person name="Kruys A."/>
            <person name="Hutchinson M.I."/>
            <person name="Powell A.J."/>
            <person name="Barry K."/>
            <person name="Miller A.N."/>
            <person name="Grigoriev I.V."/>
            <person name="Debuchy R."/>
            <person name="Gladieux P."/>
            <person name="Hiltunen Thoren M."/>
            <person name="Johannesson H."/>
        </authorList>
    </citation>
    <scope>NUCLEOTIDE SEQUENCE</scope>
    <source>
        <strain evidence="5">CBS 359.72</strain>
    </source>
</reference>
<dbReference type="Gene3D" id="3.40.50.150">
    <property type="entry name" value="Vaccinia Virus protein VP39"/>
    <property type="match status" value="1"/>
</dbReference>
<dbReference type="PANTHER" id="PTHR12176">
    <property type="entry name" value="SAM-DEPENDENT METHYLTRANSFERASE SUPERFAMILY PROTEIN"/>
    <property type="match status" value="1"/>
</dbReference>
<dbReference type="GO" id="GO:0032259">
    <property type="term" value="P:methylation"/>
    <property type="evidence" value="ECO:0007669"/>
    <property type="project" value="UniProtKB-KW"/>
</dbReference>
<dbReference type="InterPro" id="IPR029063">
    <property type="entry name" value="SAM-dependent_MTases_sf"/>
</dbReference>